<name>Q5C376_SCHJA</name>
<evidence type="ECO:0000313" key="1">
    <source>
        <dbReference type="EMBL" id="AAX25899.1"/>
    </source>
</evidence>
<proteinExistence type="evidence at transcript level"/>
<accession>Q5C376</accession>
<dbReference type="AlphaFoldDB" id="Q5C376"/>
<reference evidence="1" key="2">
    <citation type="journal article" date="2006" name="PLoS Pathog.">
        <title>New perspectives on host-parasite interplay by comparative transcriptomic and proteomic analyses of Schistosoma japonicum.</title>
        <authorList>
            <person name="Liu F."/>
            <person name="Lu J."/>
            <person name="Hu W."/>
            <person name="Wang S.Y."/>
            <person name="Cui S.J."/>
            <person name="Chi M."/>
            <person name="Yan Q."/>
            <person name="Wang X.R."/>
            <person name="Song H.D."/>
            <person name="Xu X.N."/>
            <person name="Wang J.J."/>
            <person name="Zhang X.L."/>
            <person name="Zhang X."/>
            <person name="Wang Z.Q."/>
            <person name="Xue C.L."/>
            <person name="Brindley P.J."/>
            <person name="McManus D.P."/>
            <person name="Yang P.Y."/>
            <person name="Feng Z."/>
            <person name="Chen Z."/>
            <person name="Han Z.G."/>
        </authorList>
    </citation>
    <scope>NUCLEOTIDE SEQUENCE</scope>
</reference>
<reference evidence="1" key="1">
    <citation type="submission" date="2005-03" db="EMBL/GenBank/DDBJ databases">
        <authorList>
            <person name="Han Z."/>
        </authorList>
    </citation>
    <scope>NUCLEOTIDE SEQUENCE</scope>
</reference>
<sequence>MLRCQCNMFHPCFRPIGELTVLHCMARRQCQRLLVKEQLRMCSLYGLDTPHGF</sequence>
<protein>
    <submittedName>
        <fullName evidence="1">Uncharacterized protein</fullName>
    </submittedName>
</protein>
<dbReference type="EMBL" id="AY810010">
    <property type="protein sequence ID" value="AAX25899.1"/>
    <property type="molecule type" value="mRNA"/>
</dbReference>
<organism evidence="1">
    <name type="scientific">Schistosoma japonicum</name>
    <name type="common">Blood fluke</name>
    <dbReference type="NCBI Taxonomy" id="6182"/>
    <lineage>
        <taxon>Eukaryota</taxon>
        <taxon>Metazoa</taxon>
        <taxon>Spiralia</taxon>
        <taxon>Lophotrochozoa</taxon>
        <taxon>Platyhelminthes</taxon>
        <taxon>Trematoda</taxon>
        <taxon>Digenea</taxon>
        <taxon>Strigeidida</taxon>
        <taxon>Schistosomatoidea</taxon>
        <taxon>Schistosomatidae</taxon>
        <taxon>Schistosoma</taxon>
    </lineage>
</organism>